<evidence type="ECO:0000313" key="1">
    <source>
        <dbReference type="EMBL" id="GAA0494650.1"/>
    </source>
</evidence>
<comment type="caution">
    <text evidence="1">The sequence shown here is derived from an EMBL/GenBank/DDBJ whole genome shotgun (WGS) entry which is preliminary data.</text>
</comment>
<dbReference type="RefSeq" id="WP_343840800.1">
    <property type="nucleotide sequence ID" value="NZ_BAAADO010000004.1"/>
</dbReference>
<proteinExistence type="predicted"/>
<dbReference type="Proteomes" id="UP001500880">
    <property type="component" value="Unassembled WGS sequence"/>
</dbReference>
<keyword evidence="2" id="KW-1185">Reference proteome</keyword>
<evidence type="ECO:0000313" key="2">
    <source>
        <dbReference type="Proteomes" id="UP001500880"/>
    </source>
</evidence>
<reference evidence="2" key="1">
    <citation type="journal article" date="2019" name="Int. J. Syst. Evol. Microbiol.">
        <title>The Global Catalogue of Microorganisms (GCM) 10K type strain sequencing project: providing services to taxonomists for standard genome sequencing and annotation.</title>
        <authorList>
            <consortium name="The Broad Institute Genomics Platform"/>
            <consortium name="The Broad Institute Genome Sequencing Center for Infectious Disease"/>
            <person name="Wu L."/>
            <person name="Ma J."/>
        </authorList>
    </citation>
    <scope>NUCLEOTIDE SEQUENCE [LARGE SCALE GENOMIC DNA]</scope>
    <source>
        <strain evidence="2">JCM 12389</strain>
    </source>
</reference>
<gene>
    <name evidence="1" type="ORF">GCM10008986_21590</name>
</gene>
<name>A0ABP3L8B7_9BACI</name>
<protein>
    <submittedName>
        <fullName evidence="1">Uncharacterized protein</fullName>
    </submittedName>
</protein>
<sequence length="94" mass="11198">MKSLQDVVYNWLSIQLVADARPDDQAAVETAAFFKQMLEKEHNVTSIHVDKREDMYSVRVQKKEEDRSFRFPVELIECIYDQIHEEPEKFTIYS</sequence>
<dbReference type="EMBL" id="BAAADO010000004">
    <property type="protein sequence ID" value="GAA0494650.1"/>
    <property type="molecule type" value="Genomic_DNA"/>
</dbReference>
<accession>A0ABP3L8B7</accession>
<organism evidence="1 2">
    <name type="scientific">Salinibacillus aidingensis</name>
    <dbReference type="NCBI Taxonomy" id="237684"/>
    <lineage>
        <taxon>Bacteria</taxon>
        <taxon>Bacillati</taxon>
        <taxon>Bacillota</taxon>
        <taxon>Bacilli</taxon>
        <taxon>Bacillales</taxon>
        <taxon>Bacillaceae</taxon>
        <taxon>Salinibacillus</taxon>
    </lineage>
</organism>